<reference evidence="1 2" key="1">
    <citation type="submission" date="2016-10" db="EMBL/GenBank/DDBJ databases">
        <authorList>
            <person name="de Groot N.N."/>
        </authorList>
    </citation>
    <scope>NUCLEOTIDE SEQUENCE [LARGE SCALE GENOMIC DNA]</scope>
    <source>
        <strain evidence="1 2">DSM 8423</strain>
    </source>
</reference>
<dbReference type="STRING" id="43775.SAMN04489760_1222"/>
<keyword evidence="2" id="KW-1185">Reference proteome</keyword>
<proteinExistence type="predicted"/>
<gene>
    <name evidence="1" type="ORF">SAMN04489760_1222</name>
</gene>
<sequence length="122" mass="13704">MTSRLYKIGLASRLYDSDGALIVDPLPEDTQIRENTRRLTRTKTLDGGVVITDSGFSHGDRTFDLAIASTPALWSFLWSLFQNSSWITVTTDEACFLAKMEDLKERNGKITMKILVSEVLTE</sequence>
<evidence type="ECO:0000313" key="1">
    <source>
        <dbReference type="EMBL" id="SEM55641.1"/>
    </source>
</evidence>
<organism evidence="1 2">
    <name type="scientific">Syntrophus gentianae</name>
    <dbReference type="NCBI Taxonomy" id="43775"/>
    <lineage>
        <taxon>Bacteria</taxon>
        <taxon>Pseudomonadati</taxon>
        <taxon>Thermodesulfobacteriota</taxon>
        <taxon>Syntrophia</taxon>
        <taxon>Syntrophales</taxon>
        <taxon>Syntrophaceae</taxon>
        <taxon>Syntrophus</taxon>
    </lineage>
</organism>
<dbReference type="EMBL" id="FOBS01000022">
    <property type="protein sequence ID" value="SEM55641.1"/>
    <property type="molecule type" value="Genomic_DNA"/>
</dbReference>
<evidence type="ECO:0000313" key="2">
    <source>
        <dbReference type="Proteomes" id="UP000198744"/>
    </source>
</evidence>
<protein>
    <submittedName>
        <fullName evidence="1">Uncharacterized protein</fullName>
    </submittedName>
</protein>
<dbReference type="AlphaFoldDB" id="A0A1H7ZBN6"/>
<name>A0A1H7ZBN6_9BACT</name>
<dbReference type="Proteomes" id="UP000198744">
    <property type="component" value="Unassembled WGS sequence"/>
</dbReference>
<dbReference type="OrthoDB" id="6167398at2"/>
<dbReference type="RefSeq" id="WP_093884143.1">
    <property type="nucleotide sequence ID" value="NZ_FOBS01000022.1"/>
</dbReference>
<accession>A0A1H7ZBN6</accession>